<dbReference type="CDD" id="cd17093">
    <property type="entry name" value="FERM2_F1_Myosin-VII"/>
    <property type="match status" value="1"/>
</dbReference>
<dbReference type="CDD" id="cd17092">
    <property type="entry name" value="FERM1_F1_Myosin-VII"/>
    <property type="match status" value="1"/>
</dbReference>
<reference evidence="7 8" key="1">
    <citation type="submission" date="2019-07" db="EMBL/GenBank/DDBJ databases">
        <title>Annotation for the trematode Paragonimus westermani.</title>
        <authorList>
            <person name="Choi Y.-J."/>
        </authorList>
    </citation>
    <scope>NUCLEOTIDE SEQUENCE [LARGE SCALE GENOMIC DNA]</scope>
    <source>
        <strain evidence="7">180907_Pwestermani</strain>
    </source>
</reference>
<evidence type="ECO:0000256" key="2">
    <source>
        <dbReference type="ARBA" id="ARBA00022443"/>
    </source>
</evidence>
<dbReference type="InterPro" id="IPR000857">
    <property type="entry name" value="MyTH4_dom"/>
</dbReference>
<dbReference type="PROSITE" id="PS50057">
    <property type="entry name" value="FERM_3"/>
    <property type="match status" value="2"/>
</dbReference>
<dbReference type="Gene3D" id="2.30.30.40">
    <property type="entry name" value="SH3 Domains"/>
    <property type="match status" value="1"/>
</dbReference>
<feature type="domain" description="FERM" evidence="5">
    <location>
        <begin position="289"/>
        <end position="603"/>
    </location>
</feature>
<dbReference type="Gene3D" id="2.30.29.30">
    <property type="entry name" value="Pleckstrin-homology domain (PH domain)/Phosphotyrosine-binding domain (PTB)"/>
    <property type="match status" value="1"/>
</dbReference>
<dbReference type="SMART" id="SM00295">
    <property type="entry name" value="B41"/>
    <property type="match status" value="1"/>
</dbReference>
<feature type="domain" description="MyTH4" evidence="6">
    <location>
        <begin position="808"/>
        <end position="962"/>
    </location>
</feature>
<dbReference type="InterPro" id="IPR038185">
    <property type="entry name" value="MyTH4_dom_sf"/>
</dbReference>
<dbReference type="SUPFAM" id="SSF54236">
    <property type="entry name" value="Ubiquitin-like"/>
    <property type="match status" value="2"/>
</dbReference>
<dbReference type="InterPro" id="IPR001452">
    <property type="entry name" value="SH3_domain"/>
</dbReference>
<dbReference type="PROSITE" id="PS51016">
    <property type="entry name" value="MYTH4"/>
    <property type="match status" value="2"/>
</dbReference>
<keyword evidence="2 3" id="KW-0728">SH3 domain</keyword>
<feature type="domain" description="FERM" evidence="5">
    <location>
        <begin position="968"/>
        <end position="1092"/>
    </location>
</feature>
<dbReference type="Pfam" id="PF00612">
    <property type="entry name" value="IQ"/>
    <property type="match status" value="2"/>
</dbReference>
<dbReference type="SUPFAM" id="SSF52540">
    <property type="entry name" value="P-loop containing nucleoside triphosphate hydrolases"/>
    <property type="match status" value="1"/>
</dbReference>
<evidence type="ECO:0000259" key="6">
    <source>
        <dbReference type="PROSITE" id="PS51016"/>
    </source>
</evidence>
<evidence type="ECO:0000259" key="5">
    <source>
        <dbReference type="PROSITE" id="PS50057"/>
    </source>
</evidence>
<dbReference type="InterPro" id="IPR011993">
    <property type="entry name" value="PH-like_dom_sf"/>
</dbReference>
<dbReference type="SMART" id="SM00139">
    <property type="entry name" value="MyTH4"/>
    <property type="match status" value="2"/>
</dbReference>
<dbReference type="PANTHER" id="PTHR22692:SF33">
    <property type="entry name" value="MYOSIN"/>
    <property type="match status" value="1"/>
</dbReference>
<protein>
    <submittedName>
        <fullName evidence="7">Uncharacterized protein</fullName>
    </submittedName>
</protein>
<dbReference type="SUPFAM" id="SSF47031">
    <property type="entry name" value="Second domain of FERM"/>
    <property type="match status" value="1"/>
</dbReference>
<feature type="domain" description="SH3" evidence="4">
    <location>
        <begin position="601"/>
        <end position="702"/>
    </location>
</feature>
<dbReference type="InterPro" id="IPR036028">
    <property type="entry name" value="SH3-like_dom_sf"/>
</dbReference>
<evidence type="ECO:0000256" key="3">
    <source>
        <dbReference type="PROSITE-ProRule" id="PRU00192"/>
    </source>
</evidence>
<dbReference type="EMBL" id="JTDF01000697">
    <property type="protein sequence ID" value="KAF8571121.1"/>
    <property type="molecule type" value="Genomic_DNA"/>
</dbReference>
<dbReference type="AlphaFoldDB" id="A0A8T0DWY0"/>
<dbReference type="Gene3D" id="1.25.40.530">
    <property type="entry name" value="MyTH4 domain"/>
    <property type="match status" value="3"/>
</dbReference>
<dbReference type="InterPro" id="IPR027417">
    <property type="entry name" value="P-loop_NTPase"/>
</dbReference>
<dbReference type="PROSITE" id="PS50096">
    <property type="entry name" value="IQ"/>
    <property type="match status" value="2"/>
</dbReference>
<dbReference type="InterPro" id="IPR041793">
    <property type="entry name" value="MyoVII_FERM_C1"/>
</dbReference>
<evidence type="ECO:0000256" key="1">
    <source>
        <dbReference type="ARBA" id="ARBA00008314"/>
    </source>
</evidence>
<dbReference type="InterPro" id="IPR019749">
    <property type="entry name" value="Band_41_domain"/>
</dbReference>
<sequence length="1092" mass="126139">MIALSTHPQECTFTFDVDLWNCRRKCPLTSSTVDHILAYVVSYCFHPLPFLVVQARRTILQFQALIHCEQKQREFKNTRRFIIQLQAVARGYLTRYNTRRRQWAAITIQTAYRRMLIRKASREDKESTTRMETGDLSSERLTKGPLLTRSIHDEKPLKAWRWMPFTRAGSARLGKDNSLSSLYKVHFIIGHAIVCPNLRDEIYCQICKQILRNPSRRSAAHGWVLLALCTGVFTPSERLLQPLRGFLHSGPSEFPQLCLRRLERTYQNGVRNQPPSWMELCATRLKSDILLPVTCMDGRIYTILADSATTAGEICRALATQLNLSDQFGFSLYIGVLDKIFSLGNSMDHLMEAISQCEQYALEKGSCNSSLPWQLYFRKETFAPWHNPAIDPVATALIYYQVTRGLINGEYRCDKKSILTFLLACKFYTETYELINVETGKLSIQLDEIRSWLATQNCPWIKNVVDWTKRIFEVLRTHNLFAYPRDANRVQQEVVRVTQDQWPLFFSRFHETQQFTGPSIYFEEVIVALNDTGLYVINNQQKLIRRLLFPEIYCITTPDPQGSPNKLLTVTTVCGVEYTLFARNAEEIYHLMVTFLTGLKERWGYAIAIRDFNQSHDLAVNNLLSFKYGDLIILRKQKRLQTPGRASDDSTISLVCEPVSPLPFLHEHLIQLGDDSGWCFGQNQHTKEMGEFPAKYVYVLPCLAYPTQETLDLFMESNPTDPNVNKTEVKNRRSSQSNTTAQSVTYLPRLVCNATQLRKATPFPTTKRNDLKPILRQHQHTLEDFAAIYFRRCTMLCSSTTACTLWSHGYEPLRKPLLQKLACAKEPDRRTALAAFLAILQYMEDVPPSQITKPTNDGCCRLTDPIFQSLIASDLLRDEIYCQLAKQLTRNPNRRSTKRGWELMWLATGLAAPSDLLLKEIDAILLSTPYKLGRFCYNRLQRTKRQRQRMFPPHEIEVTSIQRDMFTIMQKVHFPDDSRITCNVASGTKTNDICRDICTQLRLHNSRGFSLYVKIGKQLHSIPEDAYFFDFIRAITDWVKEKRGLSGGVYVQPVYQLFFIQKLWIDIVPGEDPKADQLFYFPQASFFLIPFH</sequence>
<dbReference type="Gene3D" id="1.20.80.10">
    <property type="match status" value="1"/>
</dbReference>
<proteinExistence type="inferred from homology"/>
<dbReference type="InterPro" id="IPR051567">
    <property type="entry name" value="Unconventional_Myosin_ATPase"/>
</dbReference>
<dbReference type="InterPro" id="IPR035963">
    <property type="entry name" value="FERM_2"/>
</dbReference>
<dbReference type="Pfam" id="PF21989">
    <property type="entry name" value="RA_2"/>
    <property type="match status" value="2"/>
</dbReference>
<evidence type="ECO:0000259" key="4">
    <source>
        <dbReference type="PROSITE" id="PS50002"/>
    </source>
</evidence>
<dbReference type="GO" id="GO:0005856">
    <property type="term" value="C:cytoskeleton"/>
    <property type="evidence" value="ECO:0007669"/>
    <property type="project" value="InterPro"/>
</dbReference>
<dbReference type="Gene3D" id="3.10.20.90">
    <property type="entry name" value="Phosphatidylinositol 3-kinase Catalytic Subunit, Chain A, domain 1"/>
    <property type="match status" value="2"/>
</dbReference>
<evidence type="ECO:0000313" key="8">
    <source>
        <dbReference type="Proteomes" id="UP000699462"/>
    </source>
</evidence>
<dbReference type="CDD" id="cd13198">
    <property type="entry name" value="FERM_C1_MyoVII"/>
    <property type="match status" value="1"/>
</dbReference>
<dbReference type="InterPro" id="IPR014352">
    <property type="entry name" value="FERM/acyl-CoA-bd_prot_sf"/>
</dbReference>
<name>A0A8T0DWY0_9TREM</name>
<dbReference type="Pfam" id="PF00784">
    <property type="entry name" value="MyTH4"/>
    <property type="match status" value="2"/>
</dbReference>
<dbReference type="Proteomes" id="UP000699462">
    <property type="component" value="Unassembled WGS sequence"/>
</dbReference>
<gene>
    <name evidence="7" type="ORF">P879_04316</name>
</gene>
<dbReference type="InterPro" id="IPR000048">
    <property type="entry name" value="IQ_motif_EF-hand-BS"/>
</dbReference>
<evidence type="ECO:0000313" key="7">
    <source>
        <dbReference type="EMBL" id="KAF8571121.1"/>
    </source>
</evidence>
<dbReference type="PROSITE" id="PS50002">
    <property type="entry name" value="SH3"/>
    <property type="match status" value="1"/>
</dbReference>
<dbReference type="InterPro" id="IPR029071">
    <property type="entry name" value="Ubiquitin-like_domsf"/>
</dbReference>
<keyword evidence="8" id="KW-1185">Reference proteome</keyword>
<organism evidence="7 8">
    <name type="scientific">Paragonimus westermani</name>
    <dbReference type="NCBI Taxonomy" id="34504"/>
    <lineage>
        <taxon>Eukaryota</taxon>
        <taxon>Metazoa</taxon>
        <taxon>Spiralia</taxon>
        <taxon>Lophotrochozoa</taxon>
        <taxon>Platyhelminthes</taxon>
        <taxon>Trematoda</taxon>
        <taxon>Digenea</taxon>
        <taxon>Plagiorchiida</taxon>
        <taxon>Troglotremata</taxon>
        <taxon>Troglotrematidae</taxon>
        <taxon>Paragonimus</taxon>
    </lineage>
</organism>
<comment type="caution">
    <text evidence="7">The sequence shown here is derived from an EMBL/GenBank/DDBJ whole genome shotgun (WGS) entry which is preliminary data.</text>
</comment>
<accession>A0A8T0DWY0</accession>
<comment type="similarity">
    <text evidence="1">Belongs to the TRAFAC class myosin-kinesin ATPase superfamily. Myosin family.</text>
</comment>
<feature type="domain" description="MyTH4" evidence="6">
    <location>
        <begin position="119"/>
        <end position="284"/>
    </location>
</feature>
<dbReference type="PANTHER" id="PTHR22692">
    <property type="entry name" value="MYOSIN VII, XV"/>
    <property type="match status" value="1"/>
</dbReference>
<dbReference type="SUPFAM" id="SSF50044">
    <property type="entry name" value="SH3-domain"/>
    <property type="match status" value="1"/>
</dbReference>
<dbReference type="InterPro" id="IPR000299">
    <property type="entry name" value="FERM_domain"/>
</dbReference>
<dbReference type="Pfam" id="PF21998">
    <property type="entry name" value="FERM_C1_MyoVII"/>
    <property type="match status" value="1"/>
</dbReference>
<dbReference type="OrthoDB" id="6108017at2759"/>